<comment type="caution">
    <text evidence="1">The sequence shown here is derived from an EMBL/GenBank/DDBJ whole genome shotgun (WGS) entry which is preliminary data.</text>
</comment>
<keyword evidence="2" id="KW-1185">Reference proteome</keyword>
<dbReference type="STRING" id="1547922.ISF6_3705"/>
<dbReference type="Proteomes" id="UP000037660">
    <property type="component" value="Unassembled WGS sequence"/>
</dbReference>
<evidence type="ECO:0000313" key="1">
    <source>
        <dbReference type="EMBL" id="GAP37760.1"/>
    </source>
</evidence>
<dbReference type="EMBL" id="BBYR01000058">
    <property type="protein sequence ID" value="GAP37760.1"/>
    <property type="molecule type" value="Genomic_DNA"/>
</dbReference>
<organism evidence="1 2">
    <name type="scientific">Piscinibacter sakaiensis</name>
    <name type="common">Ideonella sakaiensis</name>
    <dbReference type="NCBI Taxonomy" id="1547922"/>
    <lineage>
        <taxon>Bacteria</taxon>
        <taxon>Pseudomonadati</taxon>
        <taxon>Pseudomonadota</taxon>
        <taxon>Betaproteobacteria</taxon>
        <taxon>Burkholderiales</taxon>
        <taxon>Sphaerotilaceae</taxon>
        <taxon>Piscinibacter</taxon>
    </lineage>
</organism>
<name>A0A0K8P6D1_PISS1</name>
<sequence length="375" mass="40082">MGSRLLARLDADIRKGPPLVEAACLRAERAAQLARLGRFDAARDEITALQAGFARQPHAGVSAWLCLAEGCLAYFTNLSAAARDRMQRALALSTAAQLPRLQALAAAWLAHMDYVQLDPDAMGRHLREALSCAEPGHASALARASLVAGIACHFAERLDLAQPWYALAREHASGEGDDATLAALSNNMAWQRACHAVQASLFGGDAALQARHALAAAEATENLGRWIGSTALDSLVPMLRASVLSVLDRPAEALALYETHWGHARRQGLGRLGGAVLADIAGCRWRLGQRAAALEEAAAAERAIDPSMHADDEAVARARLARLYRAADREDDALRHDGRMREAWAAHRRLQAAMLAALEGLPDPLSPAAARTRGL</sequence>
<reference evidence="1 2" key="2">
    <citation type="journal article" date="2016" name="Science">
        <title>A bacterium that degrades and assimilates poly(ethylene terephthalate).</title>
        <authorList>
            <person name="Yoshida S."/>
            <person name="Hiraga K."/>
            <person name="Takehana T."/>
            <person name="Taniguchi I."/>
            <person name="Yamaji H."/>
            <person name="Maeda Y."/>
            <person name="Toyohara K."/>
            <person name="Miyamoto K."/>
            <person name="Kimura Y."/>
            <person name="Oda K."/>
        </authorList>
    </citation>
    <scope>NUCLEOTIDE SEQUENCE [LARGE SCALE GENOMIC DNA]</scope>
    <source>
        <strain evidence="2">NBRC 110686 / TISTR 2288 / 201-F6</strain>
    </source>
</reference>
<dbReference type="AlphaFoldDB" id="A0A0K8P6D1"/>
<gene>
    <name evidence="1" type="ORF">ISF6_3705</name>
</gene>
<proteinExistence type="predicted"/>
<reference evidence="2" key="1">
    <citation type="submission" date="2015-07" db="EMBL/GenBank/DDBJ databases">
        <title>Discovery of a poly(ethylene terephthalate assimilation.</title>
        <authorList>
            <person name="Yoshida S."/>
            <person name="Hiraga K."/>
            <person name="Takehana T."/>
            <person name="Taniguchi I."/>
            <person name="Yamaji H."/>
            <person name="Maeda Y."/>
            <person name="Toyohara K."/>
            <person name="Miyamoto K."/>
            <person name="Kimura Y."/>
            <person name="Oda K."/>
        </authorList>
    </citation>
    <scope>NUCLEOTIDE SEQUENCE [LARGE SCALE GENOMIC DNA]</scope>
    <source>
        <strain evidence="2">NBRC 110686 / TISTR 2288 / 201-F6</strain>
    </source>
</reference>
<accession>A0A0K8P6D1</accession>
<protein>
    <submittedName>
        <fullName evidence="1">Uncharacterized protein</fullName>
    </submittedName>
</protein>
<evidence type="ECO:0000313" key="2">
    <source>
        <dbReference type="Proteomes" id="UP000037660"/>
    </source>
</evidence>